<evidence type="ECO:0000259" key="3">
    <source>
        <dbReference type="Pfam" id="PF01557"/>
    </source>
</evidence>
<dbReference type="EMBL" id="JAAPAO010000388">
    <property type="protein sequence ID" value="KAF4661176.1"/>
    <property type="molecule type" value="Genomic_DNA"/>
</dbReference>
<dbReference type="Gene3D" id="3.90.850.10">
    <property type="entry name" value="Fumarylacetoacetase-like, C-terminal domain"/>
    <property type="match status" value="1"/>
</dbReference>
<evidence type="ECO:0000313" key="5">
    <source>
        <dbReference type="Proteomes" id="UP000591131"/>
    </source>
</evidence>
<comment type="similarity">
    <text evidence="1">Belongs to the FAH family.</text>
</comment>
<dbReference type="GO" id="GO:0018773">
    <property type="term" value="F:acetylpyruvate hydrolase activity"/>
    <property type="evidence" value="ECO:0007669"/>
    <property type="project" value="TreeGrafter"/>
</dbReference>
<organism evidence="4 5">
    <name type="scientific">Perkinsus chesapeaki</name>
    <name type="common">Clam parasite</name>
    <name type="synonym">Perkinsus andrewsi</name>
    <dbReference type="NCBI Taxonomy" id="330153"/>
    <lineage>
        <taxon>Eukaryota</taxon>
        <taxon>Sar</taxon>
        <taxon>Alveolata</taxon>
        <taxon>Perkinsozoa</taxon>
        <taxon>Perkinsea</taxon>
        <taxon>Perkinsida</taxon>
        <taxon>Perkinsidae</taxon>
        <taxon>Perkinsus</taxon>
    </lineage>
</organism>
<keyword evidence="2" id="KW-0479">Metal-binding</keyword>
<comment type="caution">
    <text evidence="4">The sequence shown here is derived from an EMBL/GenBank/DDBJ whole genome shotgun (WGS) entry which is preliminary data.</text>
</comment>
<name>A0A7J6LPY2_PERCH</name>
<dbReference type="InterPro" id="IPR036663">
    <property type="entry name" value="Fumarylacetoacetase_C_sf"/>
</dbReference>
<dbReference type="Proteomes" id="UP000591131">
    <property type="component" value="Unassembled WGS sequence"/>
</dbReference>
<evidence type="ECO:0000313" key="4">
    <source>
        <dbReference type="EMBL" id="KAF4661176.1"/>
    </source>
</evidence>
<dbReference type="Pfam" id="PF01557">
    <property type="entry name" value="FAA_hydrolase"/>
    <property type="match status" value="1"/>
</dbReference>
<reference evidence="4 5" key="1">
    <citation type="submission" date="2020-04" db="EMBL/GenBank/DDBJ databases">
        <title>Perkinsus chesapeaki whole genome sequence.</title>
        <authorList>
            <person name="Bogema D.R."/>
        </authorList>
    </citation>
    <scope>NUCLEOTIDE SEQUENCE [LARGE SCALE GENOMIC DNA]</scope>
    <source>
        <strain evidence="4">ATCC PRA-425</strain>
    </source>
</reference>
<accession>A0A7J6LPY2</accession>
<gene>
    <name evidence="4" type="ORF">FOL47_006795</name>
</gene>
<dbReference type="PANTHER" id="PTHR11820:SF90">
    <property type="entry name" value="FLUTATHIONE S-TRANSFERASE"/>
    <property type="match status" value="1"/>
</dbReference>
<dbReference type="GO" id="GO:0046872">
    <property type="term" value="F:metal ion binding"/>
    <property type="evidence" value="ECO:0007669"/>
    <property type="project" value="UniProtKB-KW"/>
</dbReference>
<dbReference type="AlphaFoldDB" id="A0A7J6LPY2"/>
<evidence type="ECO:0000256" key="2">
    <source>
        <dbReference type="ARBA" id="ARBA00022723"/>
    </source>
</evidence>
<dbReference type="InterPro" id="IPR011234">
    <property type="entry name" value="Fumarylacetoacetase-like_C"/>
</dbReference>
<dbReference type="SUPFAM" id="SSF56529">
    <property type="entry name" value="FAH"/>
    <property type="match status" value="1"/>
</dbReference>
<feature type="domain" description="Fumarylacetoacetase-like C-terminal" evidence="3">
    <location>
        <begin position="36"/>
        <end position="190"/>
    </location>
</feature>
<proteinExistence type="inferred from homology"/>
<protein>
    <recommendedName>
        <fullName evidence="3">Fumarylacetoacetase-like C-terminal domain-containing protein</fullName>
    </recommendedName>
</protein>
<keyword evidence="5" id="KW-1185">Reference proteome</keyword>
<dbReference type="OrthoDB" id="430630at2759"/>
<evidence type="ECO:0000256" key="1">
    <source>
        <dbReference type="ARBA" id="ARBA00010211"/>
    </source>
</evidence>
<dbReference type="PANTHER" id="PTHR11820">
    <property type="entry name" value="ACYLPYRUVASE"/>
    <property type="match status" value="1"/>
</dbReference>
<sequence length="215" mass="23726">MVASQRIRLYQLCHGYHISDIDMISLNKASNTCLVLDDSRSDSSREAELVVCLGPGANSRICEELSDTELLAKCIVGYALGIDLTKRDVQAKAKSMRRPWEESKAFDHSALIGPIYPMVGALPWDRALLCLKTNGEVRQQSTLDKMIWPVVDIIKYIAERNEIAPGDMIYTGTPAGVGQLKIGDLCEVELVDKDEANTPIIAGIECSMRLTQSLQ</sequence>